<evidence type="ECO:0000313" key="3">
    <source>
        <dbReference type="WBParaSite" id="Gr19_v10_g1444.t1"/>
    </source>
</evidence>
<sequence length="168" mass="19065">MHFFAPLLPNLLVKTIADFSPQSATRGEATTIKKYKRNALQAPRLADERTTAEIYLRDATSPPPPYRRPTNRPSTNIVHPRPSSTTPSPSPSRSPSLTQQQQQHQYQQHHHQQHQQQQSESMLGDERRIDGVRHVLTAQGIEQEQEQNRPLEQENTSHVGVTICVARA</sequence>
<dbReference type="WBParaSite" id="Gr19_v10_g1444.t1">
    <property type="protein sequence ID" value="Gr19_v10_g1444.t1"/>
    <property type="gene ID" value="Gr19_v10_g1444"/>
</dbReference>
<keyword evidence="2" id="KW-1185">Reference proteome</keyword>
<feature type="compositionally biased region" description="Low complexity" evidence="1">
    <location>
        <begin position="71"/>
        <end position="106"/>
    </location>
</feature>
<dbReference type="AlphaFoldDB" id="A0A914H993"/>
<evidence type="ECO:0000313" key="2">
    <source>
        <dbReference type="Proteomes" id="UP000887572"/>
    </source>
</evidence>
<accession>A0A914H993</accession>
<feature type="region of interest" description="Disordered" evidence="1">
    <location>
        <begin position="43"/>
        <end position="123"/>
    </location>
</feature>
<evidence type="ECO:0000256" key="1">
    <source>
        <dbReference type="SAM" id="MobiDB-lite"/>
    </source>
</evidence>
<reference evidence="3" key="1">
    <citation type="submission" date="2022-11" db="UniProtKB">
        <authorList>
            <consortium name="WormBaseParasite"/>
        </authorList>
    </citation>
    <scope>IDENTIFICATION</scope>
</reference>
<name>A0A914H993_GLORO</name>
<protein>
    <submittedName>
        <fullName evidence="3">Uncharacterized protein</fullName>
    </submittedName>
</protein>
<dbReference type="Proteomes" id="UP000887572">
    <property type="component" value="Unplaced"/>
</dbReference>
<organism evidence="2 3">
    <name type="scientific">Globodera rostochiensis</name>
    <name type="common">Golden nematode worm</name>
    <name type="synonym">Heterodera rostochiensis</name>
    <dbReference type="NCBI Taxonomy" id="31243"/>
    <lineage>
        <taxon>Eukaryota</taxon>
        <taxon>Metazoa</taxon>
        <taxon>Ecdysozoa</taxon>
        <taxon>Nematoda</taxon>
        <taxon>Chromadorea</taxon>
        <taxon>Rhabditida</taxon>
        <taxon>Tylenchina</taxon>
        <taxon>Tylenchomorpha</taxon>
        <taxon>Tylenchoidea</taxon>
        <taxon>Heteroderidae</taxon>
        <taxon>Heteroderinae</taxon>
        <taxon>Globodera</taxon>
    </lineage>
</organism>
<proteinExistence type="predicted"/>